<accession>A0ACC0WD84</accession>
<evidence type="ECO:0000313" key="2">
    <source>
        <dbReference type="Proteomes" id="UP001163321"/>
    </source>
</evidence>
<keyword evidence="2" id="KW-1185">Reference proteome</keyword>
<protein>
    <submittedName>
        <fullName evidence="1">Uncharacterized protein</fullName>
    </submittedName>
</protein>
<organism evidence="1 2">
    <name type="scientific">Peronosclerospora sorghi</name>
    <dbReference type="NCBI Taxonomy" id="230839"/>
    <lineage>
        <taxon>Eukaryota</taxon>
        <taxon>Sar</taxon>
        <taxon>Stramenopiles</taxon>
        <taxon>Oomycota</taxon>
        <taxon>Peronosporomycetes</taxon>
        <taxon>Peronosporales</taxon>
        <taxon>Peronosporaceae</taxon>
        <taxon>Peronosclerospora</taxon>
    </lineage>
</organism>
<dbReference type="EMBL" id="CM047582">
    <property type="protein sequence ID" value="KAI9916070.1"/>
    <property type="molecule type" value="Genomic_DNA"/>
</dbReference>
<sequence length="278" mass="30297">MNAATRPIPIGSNSSHRDSPVPRSLTHESPMVSHSLPADMHHIHLSRFLATANGVRSGGVQPPRAPVVGSMPDPDCFQLESLPAFSLGPSAETMEEESIPQRAPAVLQFSSSCPGNIGFLRSNPTWTPTLEPPSVEPDDLDLSKSPALAAMSMMRQRMRRDGGCGHEGTTQQMDSGPTHRSGSIRTHPTRHLYASNEASSYTVSAEMMERLRITADKGETDTEEARNERCRVPGYSLPMPGDLRRQRATERRRSCGNGSDTGDTGDTRDTGIFEFDDQ</sequence>
<gene>
    <name evidence="1" type="ORF">PsorP6_007012</name>
</gene>
<evidence type="ECO:0000313" key="1">
    <source>
        <dbReference type="EMBL" id="KAI9916070.1"/>
    </source>
</evidence>
<comment type="caution">
    <text evidence="1">The sequence shown here is derived from an EMBL/GenBank/DDBJ whole genome shotgun (WGS) entry which is preliminary data.</text>
</comment>
<proteinExistence type="predicted"/>
<dbReference type="Proteomes" id="UP001163321">
    <property type="component" value="Chromosome 3"/>
</dbReference>
<name>A0ACC0WD84_9STRA</name>
<reference evidence="1 2" key="1">
    <citation type="journal article" date="2022" name="bioRxiv">
        <title>The genome of the oomycete Peronosclerospora sorghi, a cosmopolitan pathogen of maize and sorghum, is inflated with dispersed pseudogenes.</title>
        <authorList>
            <person name="Fletcher K."/>
            <person name="Martin F."/>
            <person name="Isakeit T."/>
            <person name="Cavanaugh K."/>
            <person name="Magill C."/>
            <person name="Michelmore R."/>
        </authorList>
    </citation>
    <scope>NUCLEOTIDE SEQUENCE [LARGE SCALE GENOMIC DNA]</scope>
    <source>
        <strain evidence="1">P6</strain>
    </source>
</reference>